<protein>
    <submittedName>
        <fullName evidence="5">Transcriptional regulator</fullName>
    </submittedName>
</protein>
<evidence type="ECO:0000313" key="6">
    <source>
        <dbReference type="Proteomes" id="UP000255334"/>
    </source>
</evidence>
<dbReference type="PANTHER" id="PTHR43132">
    <property type="entry name" value="ARSENICAL RESISTANCE OPERON REPRESSOR ARSR-RELATED"/>
    <property type="match status" value="1"/>
</dbReference>
<evidence type="ECO:0000313" key="5">
    <source>
        <dbReference type="EMBL" id="RDS81377.1"/>
    </source>
</evidence>
<keyword evidence="2" id="KW-0238">DNA-binding</keyword>
<dbReference type="GO" id="GO:0003700">
    <property type="term" value="F:DNA-binding transcription factor activity"/>
    <property type="evidence" value="ECO:0007669"/>
    <property type="project" value="InterPro"/>
</dbReference>
<dbReference type="PROSITE" id="PS50987">
    <property type="entry name" value="HTH_ARSR_2"/>
    <property type="match status" value="1"/>
</dbReference>
<gene>
    <name evidence="5" type="ORF">DWU99_17025</name>
</gene>
<dbReference type="CDD" id="cd00090">
    <property type="entry name" value="HTH_ARSR"/>
    <property type="match status" value="1"/>
</dbReference>
<dbReference type="Gene3D" id="1.10.10.10">
    <property type="entry name" value="Winged helix-like DNA-binding domain superfamily/Winged helix DNA-binding domain"/>
    <property type="match status" value="1"/>
</dbReference>
<dbReference type="InterPro" id="IPR001845">
    <property type="entry name" value="HTH_ArsR_DNA-bd_dom"/>
</dbReference>
<dbReference type="GO" id="GO:0003677">
    <property type="term" value="F:DNA binding"/>
    <property type="evidence" value="ECO:0007669"/>
    <property type="project" value="UniProtKB-KW"/>
</dbReference>
<keyword evidence="3" id="KW-0804">Transcription</keyword>
<dbReference type="InterPro" id="IPR051011">
    <property type="entry name" value="Metal_resp_trans_reg"/>
</dbReference>
<evidence type="ECO:0000256" key="1">
    <source>
        <dbReference type="ARBA" id="ARBA00023015"/>
    </source>
</evidence>
<dbReference type="EMBL" id="QRBF01000007">
    <property type="protein sequence ID" value="RDS81377.1"/>
    <property type="molecule type" value="Genomic_DNA"/>
</dbReference>
<dbReference type="AlphaFoldDB" id="A0A370WZF1"/>
<reference evidence="5 6" key="1">
    <citation type="submission" date="2018-07" db="EMBL/GenBank/DDBJ databases">
        <title>Dyella monticola sp. nov. and Dyella psychrodurans sp. nov. isolated from monsoon evergreen broad-leaved forest soil of Dinghu Mountain, China.</title>
        <authorList>
            <person name="Gao Z."/>
            <person name="Qiu L."/>
        </authorList>
    </citation>
    <scope>NUCLEOTIDE SEQUENCE [LARGE SCALE GENOMIC DNA]</scope>
    <source>
        <strain evidence="5 6">4MSK11</strain>
    </source>
</reference>
<dbReference type="OrthoDB" id="5297460at2"/>
<dbReference type="Pfam" id="PF12840">
    <property type="entry name" value="HTH_20"/>
    <property type="match status" value="1"/>
</dbReference>
<evidence type="ECO:0000256" key="3">
    <source>
        <dbReference type="ARBA" id="ARBA00023163"/>
    </source>
</evidence>
<name>A0A370WZF1_9GAMM</name>
<feature type="domain" description="HTH arsR-type" evidence="4">
    <location>
        <begin position="1"/>
        <end position="95"/>
    </location>
</feature>
<dbReference type="InterPro" id="IPR036390">
    <property type="entry name" value="WH_DNA-bd_sf"/>
</dbReference>
<dbReference type="SUPFAM" id="SSF46785">
    <property type="entry name" value="Winged helix' DNA-binding domain"/>
    <property type="match status" value="1"/>
</dbReference>
<comment type="caution">
    <text evidence="5">The sequence shown here is derived from an EMBL/GenBank/DDBJ whole genome shotgun (WGS) entry which is preliminary data.</text>
</comment>
<dbReference type="RefSeq" id="WP_115479282.1">
    <property type="nucleotide sequence ID" value="NZ_QRBF01000007.1"/>
</dbReference>
<dbReference type="InterPro" id="IPR036388">
    <property type="entry name" value="WH-like_DNA-bd_sf"/>
</dbReference>
<dbReference type="PANTHER" id="PTHR43132:SF2">
    <property type="entry name" value="ARSENICAL RESISTANCE OPERON REPRESSOR ARSR-RELATED"/>
    <property type="match status" value="1"/>
</dbReference>
<evidence type="ECO:0000259" key="4">
    <source>
        <dbReference type="PROSITE" id="PS50987"/>
    </source>
</evidence>
<dbReference type="InterPro" id="IPR011991">
    <property type="entry name" value="ArsR-like_HTH"/>
</dbReference>
<evidence type="ECO:0000256" key="2">
    <source>
        <dbReference type="ARBA" id="ARBA00023125"/>
    </source>
</evidence>
<dbReference type="SMART" id="SM00418">
    <property type="entry name" value="HTH_ARSR"/>
    <property type="match status" value="1"/>
</dbReference>
<accession>A0A370WZF1</accession>
<proteinExistence type="predicted"/>
<keyword evidence="6" id="KW-1185">Reference proteome</keyword>
<dbReference type="Proteomes" id="UP000255334">
    <property type="component" value="Unassembled WGS sequence"/>
</dbReference>
<sequence>MDTETALSALAALSHESRLAAFRELVQAGPEGLSVGELRERLDLPPATLTAHLNGLRTAELVQDQREGRVIRVRANYPQMNALIAYLTENCCAGATNCGPNSVCIPSTNGGQT</sequence>
<dbReference type="NCBIfam" id="NF033788">
    <property type="entry name" value="HTH_metalloreg"/>
    <property type="match status" value="1"/>
</dbReference>
<organism evidence="5 6">
    <name type="scientific">Dyella psychrodurans</name>
    <dbReference type="NCBI Taxonomy" id="1927960"/>
    <lineage>
        <taxon>Bacteria</taxon>
        <taxon>Pseudomonadati</taxon>
        <taxon>Pseudomonadota</taxon>
        <taxon>Gammaproteobacteria</taxon>
        <taxon>Lysobacterales</taxon>
        <taxon>Rhodanobacteraceae</taxon>
        <taxon>Dyella</taxon>
    </lineage>
</organism>
<keyword evidence="1" id="KW-0805">Transcription regulation</keyword>